<keyword evidence="3" id="KW-0812">Transmembrane</keyword>
<feature type="transmembrane region" description="Helical" evidence="3">
    <location>
        <begin position="131"/>
        <end position="156"/>
    </location>
</feature>
<evidence type="ECO:0000256" key="1">
    <source>
        <dbReference type="ARBA" id="ARBA00010692"/>
    </source>
</evidence>
<keyword evidence="5" id="KW-1185">Reference proteome</keyword>
<feature type="transmembrane region" description="Helical" evidence="3">
    <location>
        <begin position="21"/>
        <end position="40"/>
    </location>
</feature>
<keyword evidence="2" id="KW-1003">Cell membrane</keyword>
<accession>A0A496PKM4</accession>
<evidence type="ECO:0000256" key="2">
    <source>
        <dbReference type="PIRNR" id="PIRNR016661"/>
    </source>
</evidence>
<proteinExistence type="inferred from homology"/>
<evidence type="ECO:0000256" key="3">
    <source>
        <dbReference type="SAM" id="Phobius"/>
    </source>
</evidence>
<dbReference type="Proteomes" id="UP000273119">
    <property type="component" value="Unassembled WGS sequence"/>
</dbReference>
<dbReference type="RefSeq" id="WP_121484415.1">
    <property type="nucleotide sequence ID" value="NZ_QQXL01000002.1"/>
</dbReference>
<sequence length="204" mass="20642">MSTASPTAPASPRQSTLPRDLALIAVFAALIAALTLAPAIPVGPLGVPITLQTLGVALTALLLGARRGGLAVLVYVVVGLAGLPVFARFSGGLGALASPSAGYLLAFPIAAVVIGTLSTLVLRRARRWRGLWLFACALAGSILIIHPAGILGMMINGHLSLQAAFLADIAYWPGDLVKSALAAALAVGVLKAFPALATRRTAAL</sequence>
<comment type="caution">
    <text evidence="4">The sequence shown here is derived from an EMBL/GenBank/DDBJ whole genome shotgun (WGS) entry which is preliminary data.</text>
</comment>
<comment type="subcellular location">
    <subcellularLocation>
        <location evidence="2">Cell membrane</location>
        <topology evidence="2">Multi-pass membrane protein</topology>
    </subcellularLocation>
</comment>
<evidence type="ECO:0000313" key="5">
    <source>
        <dbReference type="Proteomes" id="UP000273119"/>
    </source>
</evidence>
<keyword evidence="2" id="KW-0813">Transport</keyword>
<dbReference type="PANTHER" id="PTHR34295">
    <property type="entry name" value="BIOTIN TRANSPORTER BIOY"/>
    <property type="match status" value="1"/>
</dbReference>
<feature type="transmembrane region" description="Helical" evidence="3">
    <location>
        <begin position="176"/>
        <end position="197"/>
    </location>
</feature>
<dbReference type="GO" id="GO:0005886">
    <property type="term" value="C:plasma membrane"/>
    <property type="evidence" value="ECO:0007669"/>
    <property type="project" value="UniProtKB-SubCell"/>
</dbReference>
<reference evidence="4 5" key="1">
    <citation type="submission" date="2018-07" db="EMBL/GenBank/DDBJ databases">
        <title>Arthrobacter sp. nov., isolated from raw cow's milk with high bacterial count.</title>
        <authorList>
            <person name="Hahne J."/>
            <person name="Isele D."/>
            <person name="Lipski A."/>
        </authorList>
    </citation>
    <scope>NUCLEOTIDE SEQUENCE [LARGE SCALE GENOMIC DNA]</scope>
    <source>
        <strain evidence="4 5">JZ R-183</strain>
    </source>
</reference>
<dbReference type="Pfam" id="PF02632">
    <property type="entry name" value="BioY"/>
    <property type="match status" value="1"/>
</dbReference>
<protein>
    <recommendedName>
        <fullName evidence="2">Biotin transporter</fullName>
    </recommendedName>
</protein>
<dbReference type="AlphaFoldDB" id="A0A496PKM4"/>
<feature type="transmembrane region" description="Helical" evidence="3">
    <location>
        <begin position="46"/>
        <end position="63"/>
    </location>
</feature>
<dbReference type="PIRSF" id="PIRSF016661">
    <property type="entry name" value="BioY"/>
    <property type="match status" value="1"/>
</dbReference>
<gene>
    <name evidence="4" type="ORF">DWQ67_04605</name>
</gene>
<organism evidence="4 5">
    <name type="scientific">Galactobacter caseinivorans</name>
    <dbReference type="NCBI Taxonomy" id="2676123"/>
    <lineage>
        <taxon>Bacteria</taxon>
        <taxon>Bacillati</taxon>
        <taxon>Actinomycetota</taxon>
        <taxon>Actinomycetes</taxon>
        <taxon>Micrococcales</taxon>
        <taxon>Micrococcaceae</taxon>
        <taxon>Galactobacter</taxon>
    </lineage>
</organism>
<dbReference type="InterPro" id="IPR003784">
    <property type="entry name" value="BioY"/>
</dbReference>
<evidence type="ECO:0000313" key="4">
    <source>
        <dbReference type="EMBL" id="RKW71079.1"/>
    </source>
</evidence>
<comment type="similarity">
    <text evidence="1 2">Belongs to the BioY family.</text>
</comment>
<name>A0A496PKM4_9MICC</name>
<feature type="transmembrane region" description="Helical" evidence="3">
    <location>
        <begin position="70"/>
        <end position="89"/>
    </location>
</feature>
<keyword evidence="3" id="KW-1133">Transmembrane helix</keyword>
<keyword evidence="2 3" id="KW-0472">Membrane</keyword>
<dbReference type="Gene3D" id="1.10.1760.20">
    <property type="match status" value="1"/>
</dbReference>
<dbReference type="GO" id="GO:0015225">
    <property type="term" value="F:biotin transmembrane transporter activity"/>
    <property type="evidence" value="ECO:0007669"/>
    <property type="project" value="UniProtKB-UniRule"/>
</dbReference>
<dbReference type="EMBL" id="QQXL01000002">
    <property type="protein sequence ID" value="RKW71079.1"/>
    <property type="molecule type" value="Genomic_DNA"/>
</dbReference>
<feature type="transmembrane region" description="Helical" evidence="3">
    <location>
        <begin position="101"/>
        <end position="122"/>
    </location>
</feature>
<dbReference type="PANTHER" id="PTHR34295:SF1">
    <property type="entry name" value="BIOTIN TRANSPORTER BIOY"/>
    <property type="match status" value="1"/>
</dbReference>